<reference evidence="8" key="1">
    <citation type="submission" date="2022-07" db="EMBL/GenBank/DDBJ databases">
        <title>Genome Sequence of Xylaria arbuscula.</title>
        <authorList>
            <person name="Buettner E."/>
        </authorList>
    </citation>
    <scope>NUCLEOTIDE SEQUENCE</scope>
    <source>
        <strain evidence="8">VT107</strain>
    </source>
</reference>
<feature type="domain" description="Zn(2)-C6 fungal-type" evidence="7">
    <location>
        <begin position="22"/>
        <end position="54"/>
    </location>
</feature>
<organism evidence="8 9">
    <name type="scientific">Xylaria arbuscula</name>
    <dbReference type="NCBI Taxonomy" id="114810"/>
    <lineage>
        <taxon>Eukaryota</taxon>
        <taxon>Fungi</taxon>
        <taxon>Dikarya</taxon>
        <taxon>Ascomycota</taxon>
        <taxon>Pezizomycotina</taxon>
        <taxon>Sordariomycetes</taxon>
        <taxon>Xylariomycetidae</taxon>
        <taxon>Xylariales</taxon>
        <taxon>Xylariaceae</taxon>
        <taxon>Xylaria</taxon>
    </lineage>
</organism>
<dbReference type="GO" id="GO:0006351">
    <property type="term" value="P:DNA-templated transcription"/>
    <property type="evidence" value="ECO:0007669"/>
    <property type="project" value="InterPro"/>
</dbReference>
<proteinExistence type="predicted"/>
<dbReference type="SUPFAM" id="SSF57701">
    <property type="entry name" value="Zn2/Cys6 DNA-binding domain"/>
    <property type="match status" value="1"/>
</dbReference>
<dbReference type="AlphaFoldDB" id="A0A9W8N8K2"/>
<evidence type="ECO:0000313" key="8">
    <source>
        <dbReference type="EMBL" id="KAJ3562955.1"/>
    </source>
</evidence>
<dbReference type="SMART" id="SM00066">
    <property type="entry name" value="GAL4"/>
    <property type="match status" value="1"/>
</dbReference>
<dbReference type="Proteomes" id="UP001148614">
    <property type="component" value="Unassembled WGS sequence"/>
</dbReference>
<protein>
    <recommendedName>
        <fullName evidence="7">Zn(2)-C6 fungal-type domain-containing protein</fullName>
    </recommendedName>
</protein>
<dbReference type="InterPro" id="IPR050815">
    <property type="entry name" value="TF_fung"/>
</dbReference>
<keyword evidence="5" id="KW-0539">Nucleus</keyword>
<evidence type="ECO:0000256" key="5">
    <source>
        <dbReference type="ARBA" id="ARBA00023242"/>
    </source>
</evidence>
<dbReference type="CDD" id="cd00067">
    <property type="entry name" value="GAL4"/>
    <property type="match status" value="1"/>
</dbReference>
<dbReference type="PANTHER" id="PTHR47338">
    <property type="entry name" value="ZN(II)2CYS6 TRANSCRIPTION FACTOR (EUROFUNG)-RELATED"/>
    <property type="match status" value="1"/>
</dbReference>
<dbReference type="Gene3D" id="4.10.240.10">
    <property type="entry name" value="Zn(2)-C6 fungal-type DNA-binding domain"/>
    <property type="match status" value="1"/>
</dbReference>
<keyword evidence="9" id="KW-1185">Reference proteome</keyword>
<dbReference type="InterPro" id="IPR001138">
    <property type="entry name" value="Zn2Cys6_DnaBD"/>
</dbReference>
<dbReference type="VEuPathDB" id="FungiDB:F4678DRAFT_146854"/>
<dbReference type="PANTHER" id="PTHR47338:SF5">
    <property type="entry name" value="ZN(II)2CYS6 TRANSCRIPTION FACTOR (EUROFUNG)"/>
    <property type="match status" value="1"/>
</dbReference>
<dbReference type="GO" id="GO:0008270">
    <property type="term" value="F:zinc ion binding"/>
    <property type="evidence" value="ECO:0007669"/>
    <property type="project" value="InterPro"/>
</dbReference>
<dbReference type="SMART" id="SM00906">
    <property type="entry name" value="Fungal_trans"/>
    <property type="match status" value="1"/>
</dbReference>
<gene>
    <name evidence="8" type="ORF">NPX13_g8368</name>
</gene>
<evidence type="ECO:0000313" key="9">
    <source>
        <dbReference type="Proteomes" id="UP001148614"/>
    </source>
</evidence>
<comment type="subcellular location">
    <subcellularLocation>
        <location evidence="1">Nucleus</location>
    </subcellularLocation>
</comment>
<feature type="region of interest" description="Disordered" evidence="6">
    <location>
        <begin position="662"/>
        <end position="682"/>
    </location>
</feature>
<dbReference type="InterPro" id="IPR036864">
    <property type="entry name" value="Zn2-C6_fun-type_DNA-bd_sf"/>
</dbReference>
<evidence type="ECO:0000256" key="1">
    <source>
        <dbReference type="ARBA" id="ARBA00004123"/>
    </source>
</evidence>
<evidence type="ECO:0000256" key="2">
    <source>
        <dbReference type="ARBA" id="ARBA00022723"/>
    </source>
</evidence>
<dbReference type="EMBL" id="JANPWZ010001827">
    <property type="protein sequence ID" value="KAJ3562955.1"/>
    <property type="molecule type" value="Genomic_DNA"/>
</dbReference>
<keyword evidence="3" id="KW-0805">Transcription regulation</keyword>
<evidence type="ECO:0000259" key="7">
    <source>
        <dbReference type="PROSITE" id="PS50048"/>
    </source>
</evidence>
<dbReference type="GO" id="GO:0000981">
    <property type="term" value="F:DNA-binding transcription factor activity, RNA polymerase II-specific"/>
    <property type="evidence" value="ECO:0007669"/>
    <property type="project" value="InterPro"/>
</dbReference>
<evidence type="ECO:0000256" key="3">
    <source>
        <dbReference type="ARBA" id="ARBA00023015"/>
    </source>
</evidence>
<dbReference type="PROSITE" id="PS00463">
    <property type="entry name" value="ZN2_CY6_FUNGAL_1"/>
    <property type="match status" value="1"/>
</dbReference>
<evidence type="ECO:0000256" key="6">
    <source>
        <dbReference type="SAM" id="MobiDB-lite"/>
    </source>
</evidence>
<evidence type="ECO:0000256" key="4">
    <source>
        <dbReference type="ARBA" id="ARBA00023163"/>
    </source>
</evidence>
<dbReference type="InterPro" id="IPR007219">
    <property type="entry name" value="XnlR_reg_dom"/>
</dbReference>
<comment type="caution">
    <text evidence="8">The sequence shown here is derived from an EMBL/GenBank/DDBJ whole genome shotgun (WGS) entry which is preliminary data.</text>
</comment>
<accession>A0A9W8N8K2</accession>
<keyword evidence="2" id="KW-0479">Metal-binding</keyword>
<dbReference type="Pfam" id="PF04082">
    <property type="entry name" value="Fungal_trans"/>
    <property type="match status" value="1"/>
</dbReference>
<dbReference type="Pfam" id="PF00172">
    <property type="entry name" value="Zn_clus"/>
    <property type="match status" value="1"/>
</dbReference>
<dbReference type="PROSITE" id="PS50048">
    <property type="entry name" value="ZN2_CY6_FUNGAL_2"/>
    <property type="match status" value="1"/>
</dbReference>
<dbReference type="GO" id="GO:0003677">
    <property type="term" value="F:DNA binding"/>
    <property type="evidence" value="ECO:0007669"/>
    <property type="project" value="InterPro"/>
</dbReference>
<dbReference type="CDD" id="cd12148">
    <property type="entry name" value="fungal_TF_MHR"/>
    <property type="match status" value="1"/>
</dbReference>
<dbReference type="GO" id="GO:0005634">
    <property type="term" value="C:nucleus"/>
    <property type="evidence" value="ECO:0007669"/>
    <property type="project" value="UniProtKB-SubCell"/>
</dbReference>
<name>A0A9W8N8K2_9PEZI</name>
<keyword evidence="4" id="KW-0804">Transcription</keyword>
<sequence length="744" mass="83100">MTSDAHKGKQPNVRPPQRSGIACATCRKDKVKCNNIDGNPPCERCIQRGDRCIFDLIPPISSKRAVSVAQILPADPTRKRVKRTQDASDDSQLHLEYYKPILSAPFLSAKIWEQVFDTYKLHFATELPFLHIPTLKEIVYCKLTTKQDPEDRSESHQLLLGVLALVARFHPDLVRYITAQQKNMTSYTPPSQPDPSSASEYYADALESSLGPVKTLMSTCSVNRVAALLMLSYHKRSQPPATDGGFTAWMYVGHATRMACDMGLGANDRSKAGDIHCPSQFAVEKEIRRRVMFSCFIMDKMVSYSNSLPSVISRDSLEIQLPCPEPSFDLGTIETYAGSLNRIKHGANNDSILGYFIRLVALWGKVANHSSLGGRTSDQHLPWQTGTASRVHTTSPDQLLGARGPLQPPFTKQKAPEGFWHTSAKKLFKAARNTAELVKICPQDKLPQSTITIFALWAASSVGLYGTHFPHMDIERDMQAFISEYTVEDSTPDIFKSGVVGLTFQTLTRMSEWQGIGLTYISLLYSLNNYFEAAKKGYYNHADQQEQPDKVQRRIWETNLRPEVKADSKATSMLVGRHAVSRHHYIVLEKLRKDELHRLGDVMDLCVFAIGHVKPTPLDELLSRTVVYLIKSRPSLCNPTSHKGVTTALWFNRDRSLKRVSSAGATVPAASDQQRPNPTGEGLGLSIYRRVNLFPITSKSQIARTVLCNQVNGWAPAYVGYLKPPEDDLALADVALLIMRRALR</sequence>